<accession>A0A816JJI2</accession>
<dbReference type="Proteomes" id="UP001295469">
    <property type="component" value="Chromosome C04"/>
</dbReference>
<reference evidence="1" key="1">
    <citation type="submission" date="2021-01" db="EMBL/GenBank/DDBJ databases">
        <authorList>
            <consortium name="Genoscope - CEA"/>
            <person name="William W."/>
        </authorList>
    </citation>
    <scope>NUCLEOTIDE SEQUENCE</scope>
</reference>
<evidence type="ECO:0000313" key="1">
    <source>
        <dbReference type="EMBL" id="CAF1856322.1"/>
    </source>
</evidence>
<sequence>MKRYTENRVNWLRSGDRNTQYFHAVTKEKRIKNTINSIQDEQGVIHRGRKELSKVAVNYFQDLFASNGTDPTMYVKVFQNFQ</sequence>
<dbReference type="AlphaFoldDB" id="A0A816JJI2"/>
<dbReference type="EMBL" id="HG994368">
    <property type="protein sequence ID" value="CAF1856322.1"/>
    <property type="molecule type" value="Genomic_DNA"/>
</dbReference>
<protein>
    <submittedName>
        <fullName evidence="1">(rape) hypothetical protein</fullName>
    </submittedName>
</protein>
<name>A0A816JJI2_BRANA</name>
<organism evidence="1">
    <name type="scientific">Brassica napus</name>
    <name type="common">Rape</name>
    <dbReference type="NCBI Taxonomy" id="3708"/>
    <lineage>
        <taxon>Eukaryota</taxon>
        <taxon>Viridiplantae</taxon>
        <taxon>Streptophyta</taxon>
        <taxon>Embryophyta</taxon>
        <taxon>Tracheophyta</taxon>
        <taxon>Spermatophyta</taxon>
        <taxon>Magnoliopsida</taxon>
        <taxon>eudicotyledons</taxon>
        <taxon>Gunneridae</taxon>
        <taxon>Pentapetalae</taxon>
        <taxon>rosids</taxon>
        <taxon>malvids</taxon>
        <taxon>Brassicales</taxon>
        <taxon>Brassicaceae</taxon>
        <taxon>Brassiceae</taxon>
        <taxon>Brassica</taxon>
    </lineage>
</organism>
<proteinExistence type="predicted"/>
<gene>
    <name evidence="1" type="ORF">DARMORV10_C04P41510.1</name>
</gene>